<gene>
    <name evidence="1" type="ORF">SCALOS_LOCUS2501</name>
</gene>
<protein>
    <submittedName>
        <fullName evidence="1">11219_t:CDS:1</fullName>
    </submittedName>
</protein>
<keyword evidence="2" id="KW-1185">Reference proteome</keyword>
<comment type="caution">
    <text evidence="1">The sequence shown here is derived from an EMBL/GenBank/DDBJ whole genome shotgun (WGS) entry which is preliminary data.</text>
</comment>
<evidence type="ECO:0000313" key="1">
    <source>
        <dbReference type="EMBL" id="CAG8483000.1"/>
    </source>
</evidence>
<dbReference type="EMBL" id="CAJVPM010002257">
    <property type="protein sequence ID" value="CAG8483000.1"/>
    <property type="molecule type" value="Genomic_DNA"/>
</dbReference>
<dbReference type="Proteomes" id="UP000789860">
    <property type="component" value="Unassembled WGS sequence"/>
</dbReference>
<reference evidence="1" key="1">
    <citation type="submission" date="2021-06" db="EMBL/GenBank/DDBJ databases">
        <authorList>
            <person name="Kallberg Y."/>
            <person name="Tangrot J."/>
            <person name="Rosling A."/>
        </authorList>
    </citation>
    <scope>NUCLEOTIDE SEQUENCE</scope>
    <source>
        <strain evidence="1">AU212A</strain>
    </source>
</reference>
<accession>A0ACA9KMW1</accession>
<proteinExistence type="predicted"/>
<organism evidence="1 2">
    <name type="scientific">Scutellospora calospora</name>
    <dbReference type="NCBI Taxonomy" id="85575"/>
    <lineage>
        <taxon>Eukaryota</taxon>
        <taxon>Fungi</taxon>
        <taxon>Fungi incertae sedis</taxon>
        <taxon>Mucoromycota</taxon>
        <taxon>Glomeromycotina</taxon>
        <taxon>Glomeromycetes</taxon>
        <taxon>Diversisporales</taxon>
        <taxon>Gigasporaceae</taxon>
        <taxon>Scutellospora</taxon>
    </lineage>
</organism>
<sequence length="1308" mass="146319">MSSETNTPAGSSSLINETLSVTTSNDISALVQEDSSEKQARKKQNRQNWKSPSKGDGKDVKANKPIVISDDNNGSDQSKNKEAEVLDMNVAQHQRRKSTANTSDISNKSKNSNNNSTDKSVHRRGKSMANVGELQGVSSKNGNGKSKGSKDDSENKSEALESLQQIIASLKSIPPKPQKSDKKDGDDTADFVFKHKRHESSASSTGKRTNAPAKQHKKGTSVSFSFPLTTAVTTSLKPIPDSEDGKPIDIENALQDTISSLRRMNDETEEEKRTRRKKNPFNRKSPNLDDMTQSSIDKRQELDSPKSPFDFKKTMDDQQQPTAKKTHRRHQSLGYTLSTSSSSTSIVKPNLPIHGRRHSVALNGSKDVLKELEKSQGRLVGSEVKGHRRSNSRNFDGNWRSTQPFQPFPLPKFGAIQKKQQQNQQNSNNQQQRKSLFAPYLPQASLPPLLKNCQLVSGVLRINKRNRSDAYVATESLDADIYICGSKDRNRALEGDVVAVELLDPEKVDKKKDDVEVEGQGLHLFDDDDIATDEQRPKYCGHVVAVMERMPGQLFSGTLALLRPSSTATKEREAAEKARREAEDRAAGIEPKVEESREEKKDDKNERPKIVWFKPTDKRVPLIAIPTEQAPPDFVENHQSYAQQLFVACIKRWPITSLHPFGTLVTQIGEIGSIEVETEALLKDNNVSSEEFNENVTKCLPSTPWAIPEKELEARKDLRSTTRIFSIDPPTAKDLDDAVSCSRLPDGNYEIGVHIADVSYFVKQNSALDREARKRATTVYLVQKLSFSVIWKMTPEGKTMETWYGRTVIRPCARLSYEDAQEVIDGKPLNPEVKIFNDYVAKEVEADIKGLSQRLREQRLKRGALSMGNIKLNFELDEHNNPIECKVCEHKEANQLNEEFMLLANMSVAQKISSAFPEQALLRRHATPIERRLNDFVEHAKRLGYDIDASSAGALQRSFNAIEDDDARAVLKLLAIKPMQRAKYFCTGTLDIAKYHHYALNVPLYTHFTSPIRRYADVLVHRMLEAALSGEKRFYLDKDAVQKTANHCNVKKEAAKNAQEQSSHQFLCVLLHNLTVQSGPVIREAVVIGVKDHAFDVLVPVFGIEKRVHLDQLPLERFYLNEETDELTLHWKQGVSSLEPIPEDDGFGEDEEDGLDVDEDALLADVNDDYHYELMDVTSLPIEDEHRLFDANSDIGDDDIEDDEFQVSGEEDDSNDDTSIVAAPLSSSESPKTDIPSTETPFLSQAASTKSTLPAIKISELPQLPIISDPTIPNSQIIKELCHLQVVITADCKKSPPVIKVLAINPYA</sequence>
<evidence type="ECO:0000313" key="2">
    <source>
        <dbReference type="Proteomes" id="UP000789860"/>
    </source>
</evidence>
<name>A0ACA9KMW1_9GLOM</name>